<protein>
    <submittedName>
        <fullName evidence="2">Uncharacterized protein</fullName>
    </submittedName>
</protein>
<evidence type="ECO:0000256" key="1">
    <source>
        <dbReference type="SAM" id="MobiDB-lite"/>
    </source>
</evidence>
<dbReference type="Proteomes" id="UP000485058">
    <property type="component" value="Unassembled WGS sequence"/>
</dbReference>
<dbReference type="AlphaFoldDB" id="A0A6A0A8W1"/>
<proteinExistence type="predicted"/>
<keyword evidence="3" id="KW-1185">Reference proteome</keyword>
<feature type="region of interest" description="Disordered" evidence="1">
    <location>
        <begin position="60"/>
        <end position="79"/>
    </location>
</feature>
<sequence length="79" mass="8699">MAHGDNSEWPAPCTSVAPIAQPYREHAPCLMVELLPIALLPLPPYLPRLTLQPSLPRLTFPTPRSSPWRSSQELGAMGQ</sequence>
<feature type="compositionally biased region" description="Polar residues" evidence="1">
    <location>
        <begin position="62"/>
        <end position="73"/>
    </location>
</feature>
<organism evidence="2 3">
    <name type="scientific">Haematococcus lacustris</name>
    <name type="common">Green alga</name>
    <name type="synonym">Haematococcus pluvialis</name>
    <dbReference type="NCBI Taxonomy" id="44745"/>
    <lineage>
        <taxon>Eukaryota</taxon>
        <taxon>Viridiplantae</taxon>
        <taxon>Chlorophyta</taxon>
        <taxon>core chlorophytes</taxon>
        <taxon>Chlorophyceae</taxon>
        <taxon>CS clade</taxon>
        <taxon>Chlamydomonadales</taxon>
        <taxon>Haematococcaceae</taxon>
        <taxon>Haematococcus</taxon>
    </lineage>
</organism>
<evidence type="ECO:0000313" key="3">
    <source>
        <dbReference type="Proteomes" id="UP000485058"/>
    </source>
</evidence>
<comment type="caution">
    <text evidence="2">The sequence shown here is derived from an EMBL/GenBank/DDBJ whole genome shotgun (WGS) entry which is preliminary data.</text>
</comment>
<gene>
    <name evidence="2" type="ORF">HaLaN_27444</name>
</gene>
<accession>A0A6A0A8W1</accession>
<name>A0A6A0A8W1_HAELA</name>
<dbReference type="EMBL" id="BLLF01004082">
    <property type="protein sequence ID" value="GFH28881.1"/>
    <property type="molecule type" value="Genomic_DNA"/>
</dbReference>
<evidence type="ECO:0000313" key="2">
    <source>
        <dbReference type="EMBL" id="GFH28881.1"/>
    </source>
</evidence>
<reference evidence="2 3" key="1">
    <citation type="submission" date="2020-02" db="EMBL/GenBank/DDBJ databases">
        <title>Draft genome sequence of Haematococcus lacustris strain NIES-144.</title>
        <authorList>
            <person name="Morimoto D."/>
            <person name="Nakagawa S."/>
            <person name="Yoshida T."/>
            <person name="Sawayama S."/>
        </authorList>
    </citation>
    <scope>NUCLEOTIDE SEQUENCE [LARGE SCALE GENOMIC DNA]</scope>
    <source>
        <strain evidence="2 3">NIES-144</strain>
    </source>
</reference>